<evidence type="ECO:0000313" key="3">
    <source>
        <dbReference type="Proteomes" id="UP000524246"/>
    </source>
</evidence>
<dbReference type="PANTHER" id="PTHR43245:SF23">
    <property type="entry name" value="NAD(P)-BINDING DOMAIN-CONTAINING PROTEIN"/>
    <property type="match status" value="1"/>
</dbReference>
<name>A0A7X9FPY4_9DELT</name>
<reference evidence="2 3" key="1">
    <citation type="journal article" date="2020" name="Biotechnol. Biofuels">
        <title>New insights from the biogas microbiome by comprehensive genome-resolved metagenomics of nearly 1600 species originating from multiple anaerobic digesters.</title>
        <authorList>
            <person name="Campanaro S."/>
            <person name="Treu L."/>
            <person name="Rodriguez-R L.M."/>
            <person name="Kovalovszki A."/>
            <person name="Ziels R.M."/>
            <person name="Maus I."/>
            <person name="Zhu X."/>
            <person name="Kougias P.G."/>
            <person name="Basile A."/>
            <person name="Luo G."/>
            <person name="Schluter A."/>
            <person name="Konstantinidis K.T."/>
            <person name="Angelidaki I."/>
        </authorList>
    </citation>
    <scope>NUCLEOTIDE SEQUENCE [LARGE SCALE GENOMIC DNA]</scope>
    <source>
        <strain evidence="2">AS27yjCOA_65</strain>
    </source>
</reference>
<proteinExistence type="predicted"/>
<dbReference type="Pfam" id="PF01370">
    <property type="entry name" value="Epimerase"/>
    <property type="match status" value="1"/>
</dbReference>
<evidence type="ECO:0000313" key="2">
    <source>
        <dbReference type="EMBL" id="NMC62032.1"/>
    </source>
</evidence>
<evidence type="ECO:0000259" key="1">
    <source>
        <dbReference type="Pfam" id="PF01370"/>
    </source>
</evidence>
<dbReference type="Proteomes" id="UP000524246">
    <property type="component" value="Unassembled WGS sequence"/>
</dbReference>
<gene>
    <name evidence="2" type="ORF">GYA55_02570</name>
</gene>
<dbReference type="EMBL" id="JAAZON010000103">
    <property type="protein sequence ID" value="NMC62032.1"/>
    <property type="molecule type" value="Genomic_DNA"/>
</dbReference>
<organism evidence="2 3">
    <name type="scientific">SAR324 cluster bacterium</name>
    <dbReference type="NCBI Taxonomy" id="2024889"/>
    <lineage>
        <taxon>Bacteria</taxon>
        <taxon>Deltaproteobacteria</taxon>
        <taxon>SAR324 cluster</taxon>
    </lineage>
</organism>
<accession>A0A7X9FPY4</accession>
<comment type="caution">
    <text evidence="2">The sequence shown here is derived from an EMBL/GenBank/DDBJ whole genome shotgun (WGS) entry which is preliminary data.</text>
</comment>
<feature type="domain" description="NAD-dependent epimerase/dehydratase" evidence="1">
    <location>
        <begin position="20"/>
        <end position="237"/>
    </location>
</feature>
<dbReference type="SUPFAM" id="SSF51735">
    <property type="entry name" value="NAD(P)-binding Rossmann-fold domains"/>
    <property type="match status" value="1"/>
</dbReference>
<dbReference type="InterPro" id="IPR001509">
    <property type="entry name" value="Epimerase_deHydtase"/>
</dbReference>
<dbReference type="Gene3D" id="3.40.50.720">
    <property type="entry name" value="NAD(P)-binding Rossmann-like Domain"/>
    <property type="match status" value="1"/>
</dbReference>
<dbReference type="InterPro" id="IPR036291">
    <property type="entry name" value="NAD(P)-bd_dom_sf"/>
</dbReference>
<dbReference type="PANTHER" id="PTHR43245">
    <property type="entry name" value="BIFUNCTIONAL POLYMYXIN RESISTANCE PROTEIN ARNA"/>
    <property type="match status" value="1"/>
</dbReference>
<sequence>MITSKDSFFILSSEDTRVNVLVVGGAGYVGGAVTDFLLSSSHNVRVYDWLLYEESYRKQVDFTFGDIRDTEKLKPQLEWADAVIWLAAFVGDGACAINPEVSVEINQEAVRWFADNFDKRIIFPSTCSVYGAQDGELTEDSPTNPLSVYAITKLAAESILAKRRPLILRLGTLFGVGDQFARIRLDLVVNVLTVLAATEGKLTVFGGDQFRPLLHVKDVAKVMVDNLTTEHTGTFNIHRQNVRIVDLAYQVRNHFPDAEIHTTEMHFQDARNYRVSSAKIISEMNWKSCYSIDDGIEEIKELVETRRLKDLQNPRYTNQRYLSQFMPELKKSGI</sequence>
<dbReference type="InterPro" id="IPR050177">
    <property type="entry name" value="Lipid_A_modif_metabolic_enz"/>
</dbReference>
<protein>
    <submittedName>
        <fullName evidence="2">SDR family oxidoreductase</fullName>
    </submittedName>
</protein>
<dbReference type="CDD" id="cd08946">
    <property type="entry name" value="SDR_e"/>
    <property type="match status" value="1"/>
</dbReference>
<dbReference type="AlphaFoldDB" id="A0A7X9FPY4"/>